<reference evidence="2 3" key="1">
    <citation type="submission" date="2022-02" db="EMBL/GenBank/DDBJ databases">
        <title>Mesosutterella porci, a novel member of the family Sutterellaceae from pig feces.</title>
        <authorList>
            <person name="Wylensek D."/>
            <person name="Clavel T."/>
        </authorList>
    </citation>
    <scope>NUCLEOTIDE SEQUENCE [LARGE SCALE GENOMIC DNA]</scope>
    <source>
        <strain evidence="3">oilRF-744-wt-GAM-9</strain>
    </source>
</reference>
<dbReference type="SUPFAM" id="SSF53822">
    <property type="entry name" value="Periplasmic binding protein-like I"/>
    <property type="match status" value="1"/>
</dbReference>
<accession>A0ABS9MU64</accession>
<dbReference type="PANTHER" id="PTHR35271:SF1">
    <property type="entry name" value="ABC TRANSPORTER, SUBSTRATE-BINDING LIPOPROTEIN"/>
    <property type="match status" value="1"/>
</dbReference>
<dbReference type="Proteomes" id="UP001297600">
    <property type="component" value="Unassembled WGS sequence"/>
</dbReference>
<gene>
    <name evidence="2" type="ORF">MAF45_10170</name>
</gene>
<keyword evidence="3" id="KW-1185">Reference proteome</keyword>
<dbReference type="PROSITE" id="PS51257">
    <property type="entry name" value="PROKAR_LIPOPROTEIN"/>
    <property type="match status" value="1"/>
</dbReference>
<evidence type="ECO:0000313" key="3">
    <source>
        <dbReference type="Proteomes" id="UP001297600"/>
    </source>
</evidence>
<evidence type="ECO:0000256" key="1">
    <source>
        <dbReference type="SAM" id="SignalP"/>
    </source>
</evidence>
<protein>
    <submittedName>
        <fullName evidence="2">ABC transporter substrate-binding protein</fullName>
    </submittedName>
</protein>
<feature type="signal peptide" evidence="1">
    <location>
        <begin position="1"/>
        <end position="20"/>
    </location>
</feature>
<dbReference type="EMBL" id="JAKNCT010000013">
    <property type="protein sequence ID" value="MCG5031800.1"/>
    <property type="molecule type" value="Genomic_DNA"/>
</dbReference>
<proteinExistence type="predicted"/>
<sequence>MKHRKSLTWVLAGLAALTLASCGGQGNSPAASSAAASPAASPTNVGIIQLVEHPALDLANKGIVDALADRGYRDGEKIKIDRQNAQADQSNMKNIAQRFVSNKCGIIFAIATPAAQTVANTTKTIPIVGTAITDYESAKLVKNRDKPGTNVTGTSDMNPVAEQAGLIKQLVPGVKTVGVIYNSSEVNSEVQVKAFRAEAGKLGMQLKVATVSSVNDIQQAAHSLVGKVQALYIPTDNVLASAMPTLVKVTNPAKLPVIAGEPGMVRSGALATIGIDYYTLGRMTGDMGADILEGKAKPETTAIRYQKDFKVTLNEKAAAEIGCKFPESVRANAEIIK</sequence>
<dbReference type="RefSeq" id="WP_237980342.1">
    <property type="nucleotide sequence ID" value="NZ_JAKNCT010000013.1"/>
</dbReference>
<dbReference type="InterPro" id="IPR007487">
    <property type="entry name" value="ABC_transpt-TYRBP-like"/>
</dbReference>
<feature type="chain" id="PRO_5045328343" evidence="1">
    <location>
        <begin position="21"/>
        <end position="337"/>
    </location>
</feature>
<dbReference type="PANTHER" id="PTHR35271">
    <property type="entry name" value="ABC TRANSPORTER, SUBSTRATE-BINDING LIPOPROTEIN-RELATED"/>
    <property type="match status" value="1"/>
</dbReference>
<dbReference type="InterPro" id="IPR028082">
    <property type="entry name" value="Peripla_BP_I"/>
</dbReference>
<dbReference type="Gene3D" id="3.40.50.2300">
    <property type="match status" value="2"/>
</dbReference>
<evidence type="ECO:0000313" key="2">
    <source>
        <dbReference type="EMBL" id="MCG5031800.1"/>
    </source>
</evidence>
<dbReference type="CDD" id="cd06325">
    <property type="entry name" value="PBP1_ABC_unchar_transporter"/>
    <property type="match status" value="1"/>
</dbReference>
<keyword evidence="1" id="KW-0732">Signal</keyword>
<comment type="caution">
    <text evidence="2">The sequence shown here is derived from an EMBL/GenBank/DDBJ whole genome shotgun (WGS) entry which is preliminary data.</text>
</comment>
<dbReference type="Pfam" id="PF04392">
    <property type="entry name" value="ABC_sub_bind"/>
    <property type="match status" value="1"/>
</dbReference>
<organism evidence="2 3">
    <name type="scientific">Mesosutterella porci</name>
    <dbReference type="NCBI Taxonomy" id="2915351"/>
    <lineage>
        <taxon>Bacteria</taxon>
        <taxon>Pseudomonadati</taxon>
        <taxon>Pseudomonadota</taxon>
        <taxon>Betaproteobacteria</taxon>
        <taxon>Burkholderiales</taxon>
        <taxon>Sutterellaceae</taxon>
        <taxon>Mesosutterella</taxon>
    </lineage>
</organism>
<name>A0ABS9MU64_9BURK</name>